<dbReference type="AlphaFoldDB" id="A0A1H8EHY1"/>
<evidence type="ECO:0000313" key="4">
    <source>
        <dbReference type="Proteomes" id="UP000199158"/>
    </source>
</evidence>
<keyword evidence="1" id="KW-0472">Membrane</keyword>
<dbReference type="InterPro" id="IPR008900">
    <property type="entry name" value="Zot_N"/>
</dbReference>
<name>A0A1H8EHY1_9FIRM</name>
<accession>A0A1H8EHY1</accession>
<dbReference type="OrthoDB" id="1855273at2"/>
<feature type="domain" description="Zona occludens toxin N-terminal" evidence="2">
    <location>
        <begin position="95"/>
        <end position="229"/>
    </location>
</feature>
<keyword evidence="1" id="KW-0812">Transmembrane</keyword>
<evidence type="ECO:0000313" key="3">
    <source>
        <dbReference type="EMBL" id="SEN19181.1"/>
    </source>
</evidence>
<organism evidence="3 4">
    <name type="scientific">Hydrogenoanaerobacterium saccharovorans</name>
    <dbReference type="NCBI Taxonomy" id="474960"/>
    <lineage>
        <taxon>Bacteria</taxon>
        <taxon>Bacillati</taxon>
        <taxon>Bacillota</taxon>
        <taxon>Clostridia</taxon>
        <taxon>Eubacteriales</taxon>
        <taxon>Oscillospiraceae</taxon>
        <taxon>Hydrogenoanaerobacterium</taxon>
    </lineage>
</organism>
<dbReference type="Proteomes" id="UP000199158">
    <property type="component" value="Unassembled WGS sequence"/>
</dbReference>
<feature type="transmembrane region" description="Helical" evidence="1">
    <location>
        <begin position="12"/>
        <end position="39"/>
    </location>
</feature>
<sequence length="287" mass="33326">MNIASSFSGVSSSLLALFGHLLFFVFKIVFLFVLVYLFFFCISCKCVPFFKTAEKLKQIKIKNKWFCFTLWVLIDVKEYKKNFGKFNIFGLHLYVGRQRSGKTIAMVNKLNAIKNRYPNCVIVTNFKYQYADYIMTDWLDLLNIRNGEDGVVFAIDEIHSEYSASDWKDVPDSLLSEISQQGKQRVCILATTQFFSRVAKPIREQAFSVITCRNIAKRLIIEREYDALEYSAHVDNPLVAAKKLKTISKSSFVATDYIRNCYDTYEKINRMRDKQMKSYKKSISVGD</sequence>
<dbReference type="Gene3D" id="3.40.50.300">
    <property type="entry name" value="P-loop containing nucleotide triphosphate hydrolases"/>
    <property type="match status" value="1"/>
</dbReference>
<dbReference type="EMBL" id="FOCG01000011">
    <property type="protein sequence ID" value="SEN19181.1"/>
    <property type="molecule type" value="Genomic_DNA"/>
</dbReference>
<dbReference type="RefSeq" id="WP_092756699.1">
    <property type="nucleotide sequence ID" value="NZ_FOCG01000011.1"/>
</dbReference>
<protein>
    <recommendedName>
        <fullName evidence="2">Zona occludens toxin N-terminal domain-containing protein</fullName>
    </recommendedName>
</protein>
<evidence type="ECO:0000256" key="1">
    <source>
        <dbReference type="SAM" id="Phobius"/>
    </source>
</evidence>
<gene>
    <name evidence="3" type="ORF">SAMN05216180_3030</name>
</gene>
<dbReference type="InterPro" id="IPR027417">
    <property type="entry name" value="P-loop_NTPase"/>
</dbReference>
<evidence type="ECO:0000259" key="2">
    <source>
        <dbReference type="Pfam" id="PF05707"/>
    </source>
</evidence>
<keyword evidence="1" id="KW-1133">Transmembrane helix</keyword>
<reference evidence="3 4" key="1">
    <citation type="submission" date="2016-10" db="EMBL/GenBank/DDBJ databases">
        <authorList>
            <person name="de Groot N.N."/>
        </authorList>
    </citation>
    <scope>NUCLEOTIDE SEQUENCE [LARGE SCALE GENOMIC DNA]</scope>
    <source>
        <strain evidence="3 4">CGMCC 1.5070</strain>
    </source>
</reference>
<proteinExistence type="predicted"/>
<keyword evidence="4" id="KW-1185">Reference proteome</keyword>
<dbReference type="Pfam" id="PF05707">
    <property type="entry name" value="Zot"/>
    <property type="match status" value="1"/>
</dbReference>
<dbReference type="STRING" id="474960.SAMN05216180_3030"/>